<evidence type="ECO:0000313" key="1">
    <source>
        <dbReference type="EMBL" id="MML56984.1"/>
    </source>
</evidence>
<organism evidence="1">
    <name type="scientific">Salmonella enterica I</name>
    <dbReference type="NCBI Taxonomy" id="59201"/>
    <lineage>
        <taxon>Bacteria</taxon>
        <taxon>Pseudomonadati</taxon>
        <taxon>Pseudomonadota</taxon>
        <taxon>Gammaproteobacteria</taxon>
        <taxon>Enterobacterales</taxon>
        <taxon>Enterobacteriaceae</taxon>
        <taxon>Salmonella</taxon>
    </lineage>
</organism>
<sequence length="140" mass="15649">MEKSVFYREVAHRTECLQMSVSRMAVARWCDSPEHREALWQICRDTAAFMVPPAEDGEPAWRKALWARLQETSPDALRQLLALSGGAVLRKQLARGEVYAGAVLHSLLKSWLSQYGRGKERMRQAAQGVTSAREYGGGTG</sequence>
<gene>
    <name evidence="1" type="ORF">D7N80_27785</name>
</gene>
<protein>
    <submittedName>
        <fullName evidence="1">Uncharacterized protein</fullName>
    </submittedName>
</protein>
<dbReference type="AlphaFoldDB" id="A0A3R1AMI8"/>
<reference evidence="1" key="1">
    <citation type="submission" date="2018-09" db="EMBL/GenBank/DDBJ databases">
        <authorList>
            <person name="Ashton P.M."/>
            <person name="Dallman T."/>
            <person name="Nair S."/>
            <person name="De Pinna E."/>
            <person name="Peters T."/>
            <person name="Grant K."/>
        </authorList>
    </citation>
    <scope>NUCLEOTIDE SEQUENCE [LARGE SCALE GENOMIC DNA]</scope>
    <source>
        <strain evidence="1">598938</strain>
    </source>
</reference>
<dbReference type="EMBL" id="RVVJ01000070">
    <property type="protein sequence ID" value="MML56984.1"/>
    <property type="molecule type" value="Genomic_DNA"/>
</dbReference>
<dbReference type="Proteomes" id="UP000885348">
    <property type="component" value="Unassembled WGS sequence"/>
</dbReference>
<proteinExistence type="predicted"/>
<comment type="caution">
    <text evidence="1">The sequence shown here is derived from an EMBL/GenBank/DDBJ whole genome shotgun (WGS) entry which is preliminary data.</text>
</comment>
<accession>A0A3R1AMI8</accession>
<name>A0A3R1AMI8_SALET</name>